<feature type="non-terminal residue" evidence="5">
    <location>
        <position position="260"/>
    </location>
</feature>
<evidence type="ECO:0000256" key="2">
    <source>
        <dbReference type="ARBA" id="ARBA00022679"/>
    </source>
</evidence>
<evidence type="ECO:0008006" key="6">
    <source>
        <dbReference type="Google" id="ProtNLM"/>
    </source>
</evidence>
<dbReference type="Pfam" id="PF00534">
    <property type="entry name" value="Glycos_transf_1"/>
    <property type="match status" value="1"/>
</dbReference>
<name>X0W3R9_9ZZZZ</name>
<sequence length="260" mass="28756">AAARARRGARGWRELLLPVLVPPVSAWHLRHLDTLTRRLREAAPDALVTSSTYLSLVALWARDAAGARTAVIVSERGNLSHHLFHARRRFRMRLRYLVPLLRRVYPRADAIVAVSDGVARDLASHTRIPLERMETIYNPVVTPELETLANEKSEHPWFEDGGAPIVLGAGRLVDQKDFPTLIEAVARLRRERPARLLILGEGKRRAALESLARRAGLGDEFSLPGFTKNPFSSMARASVFALSSAYEGLPGVLIQALACG</sequence>
<keyword evidence="1" id="KW-0328">Glycosyltransferase</keyword>
<evidence type="ECO:0000313" key="5">
    <source>
        <dbReference type="EMBL" id="GAG25454.1"/>
    </source>
</evidence>
<dbReference type="PANTHER" id="PTHR12526">
    <property type="entry name" value="GLYCOSYLTRANSFERASE"/>
    <property type="match status" value="1"/>
</dbReference>
<organism evidence="5">
    <name type="scientific">marine sediment metagenome</name>
    <dbReference type="NCBI Taxonomy" id="412755"/>
    <lineage>
        <taxon>unclassified sequences</taxon>
        <taxon>metagenomes</taxon>
        <taxon>ecological metagenomes</taxon>
    </lineage>
</organism>
<evidence type="ECO:0000259" key="3">
    <source>
        <dbReference type="Pfam" id="PF00534"/>
    </source>
</evidence>
<dbReference type="Gene3D" id="3.40.50.2000">
    <property type="entry name" value="Glycogen Phosphorylase B"/>
    <property type="match status" value="2"/>
</dbReference>
<gene>
    <name evidence="5" type="ORF">S01H1_51725</name>
</gene>
<proteinExistence type="predicted"/>
<evidence type="ECO:0000259" key="4">
    <source>
        <dbReference type="Pfam" id="PF13439"/>
    </source>
</evidence>
<dbReference type="AlphaFoldDB" id="X0W3R9"/>
<reference evidence="5" key="1">
    <citation type="journal article" date="2014" name="Front. Microbiol.">
        <title>High frequency of phylogenetically diverse reductive dehalogenase-homologous genes in deep subseafloor sedimentary metagenomes.</title>
        <authorList>
            <person name="Kawai M."/>
            <person name="Futagami T."/>
            <person name="Toyoda A."/>
            <person name="Takaki Y."/>
            <person name="Nishi S."/>
            <person name="Hori S."/>
            <person name="Arai W."/>
            <person name="Tsubouchi T."/>
            <person name="Morono Y."/>
            <person name="Uchiyama I."/>
            <person name="Ito T."/>
            <person name="Fujiyama A."/>
            <person name="Inagaki F."/>
            <person name="Takami H."/>
        </authorList>
    </citation>
    <scope>NUCLEOTIDE SEQUENCE</scope>
    <source>
        <strain evidence="5">Expedition CK06-06</strain>
    </source>
</reference>
<dbReference type="CDD" id="cd03811">
    <property type="entry name" value="GT4_GT28_WabH-like"/>
    <property type="match status" value="1"/>
</dbReference>
<comment type="caution">
    <text evidence="5">The sequence shown here is derived from an EMBL/GenBank/DDBJ whole genome shotgun (WGS) entry which is preliminary data.</text>
</comment>
<dbReference type="GO" id="GO:0016757">
    <property type="term" value="F:glycosyltransferase activity"/>
    <property type="evidence" value="ECO:0007669"/>
    <property type="project" value="UniProtKB-KW"/>
</dbReference>
<feature type="domain" description="Glycosyltransferase subfamily 4-like N-terminal" evidence="4">
    <location>
        <begin position="16"/>
        <end position="140"/>
    </location>
</feature>
<feature type="non-terminal residue" evidence="5">
    <location>
        <position position="1"/>
    </location>
</feature>
<dbReference type="EMBL" id="BARS01033395">
    <property type="protein sequence ID" value="GAG25454.1"/>
    <property type="molecule type" value="Genomic_DNA"/>
</dbReference>
<feature type="domain" description="Glycosyl transferase family 1" evidence="3">
    <location>
        <begin position="157"/>
        <end position="260"/>
    </location>
</feature>
<evidence type="ECO:0000256" key="1">
    <source>
        <dbReference type="ARBA" id="ARBA00022676"/>
    </source>
</evidence>
<dbReference type="InterPro" id="IPR001296">
    <property type="entry name" value="Glyco_trans_1"/>
</dbReference>
<dbReference type="Pfam" id="PF13439">
    <property type="entry name" value="Glyco_transf_4"/>
    <property type="match status" value="1"/>
</dbReference>
<dbReference type="InterPro" id="IPR028098">
    <property type="entry name" value="Glyco_trans_4-like_N"/>
</dbReference>
<keyword evidence="2" id="KW-0808">Transferase</keyword>
<protein>
    <recommendedName>
        <fullName evidence="6">Glycosyltransferase subfamily 4-like N-terminal domain-containing protein</fullName>
    </recommendedName>
</protein>
<dbReference type="SUPFAM" id="SSF53756">
    <property type="entry name" value="UDP-Glycosyltransferase/glycogen phosphorylase"/>
    <property type="match status" value="1"/>
</dbReference>
<dbReference type="PANTHER" id="PTHR12526:SF510">
    <property type="entry name" value="D-INOSITOL 3-PHOSPHATE GLYCOSYLTRANSFERASE"/>
    <property type="match status" value="1"/>
</dbReference>
<accession>X0W3R9</accession>